<dbReference type="Proteomes" id="UP000789719">
    <property type="component" value="Unassembled WGS sequence"/>
</dbReference>
<evidence type="ECO:0000313" key="3">
    <source>
        <dbReference type="EMBL" id="CAH0418427.1"/>
    </source>
</evidence>
<organism evidence="3 4">
    <name type="scientific">Periweissella ghanensis</name>
    <dbReference type="NCBI Taxonomy" id="467997"/>
    <lineage>
        <taxon>Bacteria</taxon>
        <taxon>Bacillati</taxon>
        <taxon>Bacillota</taxon>
        <taxon>Bacilli</taxon>
        <taxon>Lactobacillales</taxon>
        <taxon>Lactobacillaceae</taxon>
        <taxon>Periweissella</taxon>
    </lineage>
</organism>
<name>A0ABM8ZAC5_9LACO</name>
<evidence type="ECO:0000313" key="4">
    <source>
        <dbReference type="Proteomes" id="UP000789719"/>
    </source>
</evidence>
<feature type="domain" description="Competence protein CoiA nuclease-like" evidence="1">
    <location>
        <begin position="58"/>
        <end position="169"/>
    </location>
</feature>
<gene>
    <name evidence="3" type="ORF">WGH24286_00845</name>
</gene>
<dbReference type="InterPro" id="IPR057253">
    <property type="entry name" value="CoiA-like_N"/>
</dbReference>
<evidence type="ECO:0008006" key="5">
    <source>
        <dbReference type="Google" id="ProtNLM"/>
    </source>
</evidence>
<reference evidence="3 4" key="1">
    <citation type="submission" date="2021-11" db="EMBL/GenBank/DDBJ databases">
        <authorList>
            <person name="Depoorter E."/>
        </authorList>
    </citation>
    <scope>NUCLEOTIDE SEQUENCE [LARGE SCALE GENOMIC DNA]</scope>
    <source>
        <strain evidence="3 4">LMG 24286</strain>
    </source>
</reference>
<dbReference type="Pfam" id="PF06054">
    <property type="entry name" value="CoiA_nuc"/>
    <property type="match status" value="1"/>
</dbReference>
<dbReference type="EMBL" id="CAKKNT010000009">
    <property type="protein sequence ID" value="CAH0418427.1"/>
    <property type="molecule type" value="Genomic_DNA"/>
</dbReference>
<feature type="domain" description="Competence protein CoiA-like N-terminal" evidence="2">
    <location>
        <begin position="18"/>
        <end position="53"/>
    </location>
</feature>
<comment type="caution">
    <text evidence="3">The sequence shown here is derived from an EMBL/GenBank/DDBJ whole genome shotgun (WGS) entry which is preliminary data.</text>
</comment>
<protein>
    <recommendedName>
        <fullName evidence="5">Competence protein CoiA</fullName>
    </recommendedName>
</protein>
<accession>A0ABM8ZAC5</accession>
<evidence type="ECO:0000259" key="1">
    <source>
        <dbReference type="Pfam" id="PF06054"/>
    </source>
</evidence>
<dbReference type="Pfam" id="PF25164">
    <property type="entry name" value="CoiA_N"/>
    <property type="match status" value="1"/>
</dbReference>
<sequence>MLYALMGRKLVRADKISRRQQSFHCPGCGAEVRLRQGAINVAHFAHVNKQCAYESEAESNEHLLGKMQLYQLASQLGPAQVEVIFQATKQRADVVLTYQEHKFILEYQCSPISSNQVRQRTQAYQTLGYEVIWLLGPKYQQTKVSKQLIAKFKGNYLIFYNTHTQKFFLQYNL</sequence>
<evidence type="ECO:0000259" key="2">
    <source>
        <dbReference type="Pfam" id="PF25164"/>
    </source>
</evidence>
<keyword evidence="4" id="KW-1185">Reference proteome</keyword>
<proteinExistence type="predicted"/>
<dbReference type="InterPro" id="IPR010330">
    <property type="entry name" value="CoiA_nuc"/>
</dbReference>